<feature type="domain" description="Histidine kinase" evidence="5">
    <location>
        <begin position="179"/>
        <end position="388"/>
    </location>
</feature>
<dbReference type="Proteomes" id="UP000295794">
    <property type="component" value="Unassembled WGS sequence"/>
</dbReference>
<comment type="catalytic activity">
    <reaction evidence="1">
        <text>ATP + protein L-histidine = ADP + protein N-phospho-L-histidine.</text>
        <dbReference type="EC" id="2.7.13.3"/>
    </reaction>
</comment>
<dbReference type="RefSeq" id="WP_115226714.1">
    <property type="nucleotide sequence ID" value="NZ_CAWOLO010000005.1"/>
</dbReference>
<feature type="coiled-coil region" evidence="4">
    <location>
        <begin position="31"/>
        <end position="72"/>
    </location>
</feature>
<dbReference type="InterPro" id="IPR036097">
    <property type="entry name" value="HisK_dim/P_sf"/>
</dbReference>
<dbReference type="SUPFAM" id="SSF55874">
    <property type="entry name" value="ATPase domain of HSP90 chaperone/DNA topoisomerase II/histidine kinase"/>
    <property type="match status" value="1"/>
</dbReference>
<dbReference type="EC" id="2.7.13.3" evidence="2"/>
<dbReference type="Gene3D" id="1.10.287.130">
    <property type="match status" value="1"/>
</dbReference>
<keyword evidence="7" id="KW-0418">Kinase</keyword>
<evidence type="ECO:0000313" key="6">
    <source>
        <dbReference type="EMBL" id="STQ90376.1"/>
    </source>
</evidence>
<organism evidence="6 8">
    <name type="scientific">Iodobacter fluviatilis</name>
    <dbReference type="NCBI Taxonomy" id="537"/>
    <lineage>
        <taxon>Bacteria</taxon>
        <taxon>Pseudomonadati</taxon>
        <taxon>Pseudomonadota</taxon>
        <taxon>Betaproteobacteria</taxon>
        <taxon>Neisseriales</taxon>
        <taxon>Chitinibacteraceae</taxon>
        <taxon>Iodobacter</taxon>
    </lineage>
</organism>
<evidence type="ECO:0000256" key="4">
    <source>
        <dbReference type="SAM" id="Coils"/>
    </source>
</evidence>
<evidence type="ECO:0000259" key="5">
    <source>
        <dbReference type="PROSITE" id="PS50109"/>
    </source>
</evidence>
<keyword evidence="3" id="KW-0597">Phosphoprotein</keyword>
<keyword evidence="9" id="KW-1185">Reference proteome</keyword>
<accession>A0A377Q547</accession>
<keyword evidence="6" id="KW-0808">Transferase</keyword>
<dbReference type="SUPFAM" id="SSF47384">
    <property type="entry name" value="Homodimeric domain of signal transducing histidine kinase"/>
    <property type="match status" value="1"/>
</dbReference>
<dbReference type="Pfam" id="PF02518">
    <property type="entry name" value="HATPase_c"/>
    <property type="match status" value="1"/>
</dbReference>
<evidence type="ECO:0000313" key="7">
    <source>
        <dbReference type="EMBL" id="TCU87044.1"/>
    </source>
</evidence>
<dbReference type="Pfam" id="PF00512">
    <property type="entry name" value="HisKA"/>
    <property type="match status" value="1"/>
</dbReference>
<dbReference type="CDD" id="cd00082">
    <property type="entry name" value="HisKA"/>
    <property type="match status" value="1"/>
</dbReference>
<dbReference type="AlphaFoldDB" id="A0A377Q547"/>
<protein>
    <recommendedName>
        <fullName evidence="2">histidine kinase</fullName>
        <ecNumber evidence="2">2.7.13.3</ecNumber>
    </recommendedName>
</protein>
<gene>
    <name evidence="6" type="primary">zraS_3</name>
    <name evidence="7" type="ORF">EV682_105169</name>
    <name evidence="6" type="ORF">NCTC11159_01440</name>
</gene>
<dbReference type="PRINTS" id="PR00344">
    <property type="entry name" value="BCTRLSENSOR"/>
</dbReference>
<evidence type="ECO:0000256" key="1">
    <source>
        <dbReference type="ARBA" id="ARBA00000085"/>
    </source>
</evidence>
<name>A0A377Q547_9NEIS</name>
<dbReference type="InterPro" id="IPR004358">
    <property type="entry name" value="Sig_transdc_His_kin-like_C"/>
</dbReference>
<dbReference type="CDD" id="cd00075">
    <property type="entry name" value="HATPase"/>
    <property type="match status" value="1"/>
</dbReference>
<reference evidence="6 8" key="1">
    <citation type="submission" date="2018-06" db="EMBL/GenBank/DDBJ databases">
        <authorList>
            <consortium name="Pathogen Informatics"/>
            <person name="Doyle S."/>
        </authorList>
    </citation>
    <scope>NUCLEOTIDE SEQUENCE [LARGE SCALE GENOMIC DNA]</scope>
    <source>
        <strain evidence="6 8">NCTC11159</strain>
    </source>
</reference>
<reference evidence="7 9" key="2">
    <citation type="submission" date="2019-03" db="EMBL/GenBank/DDBJ databases">
        <title>Genomic Encyclopedia of Type Strains, Phase IV (KMG-IV): sequencing the most valuable type-strain genomes for metagenomic binning, comparative biology and taxonomic classification.</title>
        <authorList>
            <person name="Goeker M."/>
        </authorList>
    </citation>
    <scope>NUCLEOTIDE SEQUENCE [LARGE SCALE GENOMIC DNA]</scope>
    <source>
        <strain evidence="7 9">DSM 3764</strain>
    </source>
</reference>
<dbReference type="OrthoDB" id="224978at2"/>
<evidence type="ECO:0000256" key="2">
    <source>
        <dbReference type="ARBA" id="ARBA00012438"/>
    </source>
</evidence>
<keyword evidence="4" id="KW-0175">Coiled coil</keyword>
<dbReference type="PROSITE" id="PS50109">
    <property type="entry name" value="HIS_KIN"/>
    <property type="match status" value="1"/>
</dbReference>
<dbReference type="Proteomes" id="UP000255108">
    <property type="component" value="Unassembled WGS sequence"/>
</dbReference>
<dbReference type="EMBL" id="SMBT01000005">
    <property type="protein sequence ID" value="TCU87044.1"/>
    <property type="molecule type" value="Genomic_DNA"/>
</dbReference>
<dbReference type="InterPro" id="IPR036890">
    <property type="entry name" value="HATPase_C_sf"/>
</dbReference>
<sequence>MPNPKMAIDPRELESAFSLFTEASNQLSLAYADLQQQVVSLTGQLEIANGNLRRELDEKAALSRRLSVLLERLPGGVVELNERGVVVELNPAARSMMQNLSLGCVWQEYIGGFLQPTNVPDMWLSQSSKGERRLSIVVNNMPGEFGKIMLVHDISDTWELQRALTQHKRLAAMGEMAAGLAHQLRTPLATALLYSTHLAKPALSDTDRHKFGQKNLARLRHLEVLIQNMLSFVRGHEVPAEPVILSGLLREAQQLMLPQLQAQDMNCVLDLPLEYEHLVVNANHKELLGCVTNLIDNARLASKPGDVIELFLSARENMAELRVEDHGCGMSSEVQERLFEPFFTTRKEGTGLGLAIVSNLLARLGGEIGVNSNLGTGSSFTIRLPVLYCPTKV</sequence>
<dbReference type="GO" id="GO:0000155">
    <property type="term" value="F:phosphorelay sensor kinase activity"/>
    <property type="evidence" value="ECO:0007669"/>
    <property type="project" value="InterPro"/>
</dbReference>
<dbReference type="Gene3D" id="3.30.565.10">
    <property type="entry name" value="Histidine kinase-like ATPase, C-terminal domain"/>
    <property type="match status" value="1"/>
</dbReference>
<evidence type="ECO:0000256" key="3">
    <source>
        <dbReference type="ARBA" id="ARBA00022553"/>
    </source>
</evidence>
<dbReference type="PANTHER" id="PTHR43065:SF29">
    <property type="entry name" value="SENSOR PROTEIN KINASE FLES"/>
    <property type="match status" value="1"/>
</dbReference>
<dbReference type="SMART" id="SM00387">
    <property type="entry name" value="HATPase_c"/>
    <property type="match status" value="1"/>
</dbReference>
<dbReference type="InterPro" id="IPR003594">
    <property type="entry name" value="HATPase_dom"/>
</dbReference>
<dbReference type="InterPro" id="IPR005467">
    <property type="entry name" value="His_kinase_dom"/>
</dbReference>
<dbReference type="InterPro" id="IPR003661">
    <property type="entry name" value="HisK_dim/P_dom"/>
</dbReference>
<dbReference type="SMART" id="SM00388">
    <property type="entry name" value="HisKA"/>
    <property type="match status" value="1"/>
</dbReference>
<evidence type="ECO:0000313" key="9">
    <source>
        <dbReference type="Proteomes" id="UP000295794"/>
    </source>
</evidence>
<dbReference type="EMBL" id="UGHR01000001">
    <property type="protein sequence ID" value="STQ90376.1"/>
    <property type="molecule type" value="Genomic_DNA"/>
</dbReference>
<evidence type="ECO:0000313" key="8">
    <source>
        <dbReference type="Proteomes" id="UP000255108"/>
    </source>
</evidence>
<proteinExistence type="predicted"/>
<dbReference type="PANTHER" id="PTHR43065">
    <property type="entry name" value="SENSOR HISTIDINE KINASE"/>
    <property type="match status" value="1"/>
</dbReference>